<dbReference type="SMART" id="SM00437">
    <property type="entry name" value="TOP1Ac"/>
    <property type="match status" value="1"/>
</dbReference>
<proteinExistence type="inferred from homology"/>
<dbReference type="InterPro" id="IPR023406">
    <property type="entry name" value="Topo_IA_AS"/>
</dbReference>
<dbReference type="PROSITE" id="PS00396">
    <property type="entry name" value="TOPO_IA_1"/>
    <property type="match status" value="1"/>
</dbReference>
<dbReference type="InterPro" id="IPR013497">
    <property type="entry name" value="Topo_IA_cen"/>
</dbReference>
<dbReference type="Gene3D" id="2.70.20.10">
    <property type="entry name" value="Topoisomerase I, domain 3"/>
    <property type="match status" value="1"/>
</dbReference>
<dbReference type="InterPro" id="IPR013825">
    <property type="entry name" value="Topo_IA_cen_sub2"/>
</dbReference>
<evidence type="ECO:0000259" key="11">
    <source>
        <dbReference type="PROSITE" id="PS50880"/>
    </source>
</evidence>
<evidence type="ECO:0000256" key="4">
    <source>
        <dbReference type="ARBA" id="ARBA00023029"/>
    </source>
</evidence>
<dbReference type="PANTHER" id="PTHR11390:SF21">
    <property type="entry name" value="DNA TOPOISOMERASE 3-ALPHA"/>
    <property type="match status" value="1"/>
</dbReference>
<evidence type="ECO:0000313" key="14">
    <source>
        <dbReference type="Proteomes" id="UP000260758"/>
    </source>
</evidence>
<dbReference type="Gene3D" id="1.10.290.10">
    <property type="entry name" value="Topoisomerase I, domain 4"/>
    <property type="match status" value="1"/>
</dbReference>
<dbReference type="PROSITE" id="PS52039">
    <property type="entry name" value="TOPO_IA_2"/>
    <property type="match status" value="1"/>
</dbReference>
<dbReference type="InterPro" id="IPR006171">
    <property type="entry name" value="TOPRIM_dom"/>
</dbReference>
<dbReference type="GO" id="GO:0003917">
    <property type="term" value="F:DNA topoisomerase type I (single strand cut, ATP-independent) activity"/>
    <property type="evidence" value="ECO:0007669"/>
    <property type="project" value="UniProtKB-EC"/>
</dbReference>
<evidence type="ECO:0000256" key="2">
    <source>
        <dbReference type="ARBA" id="ARBA00009446"/>
    </source>
</evidence>
<evidence type="ECO:0000256" key="1">
    <source>
        <dbReference type="ARBA" id="ARBA00000213"/>
    </source>
</evidence>
<evidence type="ECO:0000259" key="12">
    <source>
        <dbReference type="PROSITE" id="PS52039"/>
    </source>
</evidence>
<dbReference type="InterPro" id="IPR000380">
    <property type="entry name" value="Topo_IA"/>
</dbReference>
<dbReference type="EC" id="5.6.2.1" evidence="3"/>
<evidence type="ECO:0000256" key="8">
    <source>
        <dbReference type="ARBA" id="ARBA00031985"/>
    </source>
</evidence>
<evidence type="ECO:0000256" key="6">
    <source>
        <dbReference type="ARBA" id="ARBA00023235"/>
    </source>
</evidence>
<dbReference type="GO" id="GO:0006281">
    <property type="term" value="P:DNA repair"/>
    <property type="evidence" value="ECO:0007669"/>
    <property type="project" value="TreeGrafter"/>
</dbReference>
<dbReference type="Gene3D" id="3.40.50.140">
    <property type="match status" value="1"/>
</dbReference>
<accession>A0A3E4YLY3</accession>
<dbReference type="InterPro" id="IPR003602">
    <property type="entry name" value="Topo_IA_DNA-bd_dom"/>
</dbReference>
<dbReference type="InterPro" id="IPR023405">
    <property type="entry name" value="Topo_IA_core_domain"/>
</dbReference>
<dbReference type="Pfam" id="PF01131">
    <property type="entry name" value="Topoisom_bac"/>
    <property type="match status" value="1"/>
</dbReference>
<feature type="domain" description="Toprim" evidence="11">
    <location>
        <begin position="2"/>
        <end position="130"/>
    </location>
</feature>
<dbReference type="GO" id="GO:0043597">
    <property type="term" value="C:cytoplasmic replication fork"/>
    <property type="evidence" value="ECO:0007669"/>
    <property type="project" value="TreeGrafter"/>
</dbReference>
<protein>
    <recommendedName>
        <fullName evidence="3">DNA topoisomerase</fullName>
        <ecNumber evidence="3">5.6.2.1</ecNumber>
    </recommendedName>
    <alternativeName>
        <fullName evidence="10">Omega-protein</fullName>
    </alternativeName>
    <alternativeName>
        <fullName evidence="9">Relaxing enzyme</fullName>
    </alternativeName>
    <alternativeName>
        <fullName evidence="7">Swivelase</fullName>
    </alternativeName>
    <alternativeName>
        <fullName evidence="8">Untwisting enzyme</fullName>
    </alternativeName>
</protein>
<keyword evidence="6 13" id="KW-0413">Isomerase</keyword>
<dbReference type="PROSITE" id="PS50880">
    <property type="entry name" value="TOPRIM"/>
    <property type="match status" value="1"/>
</dbReference>
<name>A0A3E4YLY3_9FIRM</name>
<dbReference type="SMART" id="SM00436">
    <property type="entry name" value="TOP1Bc"/>
    <property type="match status" value="1"/>
</dbReference>
<dbReference type="SMART" id="SM00493">
    <property type="entry name" value="TOPRIM"/>
    <property type="match status" value="1"/>
</dbReference>
<dbReference type="InterPro" id="IPR003601">
    <property type="entry name" value="Topo_IA_2"/>
</dbReference>
<comment type="catalytic activity">
    <reaction evidence="1">
        <text>ATP-independent breakage of single-stranded DNA, followed by passage and rejoining.</text>
        <dbReference type="EC" id="5.6.2.1"/>
    </reaction>
</comment>
<keyword evidence="5" id="KW-0238">DNA-binding</keyword>
<gene>
    <name evidence="13" type="ORF">DXB99_01865</name>
</gene>
<sequence length="676" mass="76658">MKALLIAEKPSLMNTIKEFYNKHKNDFDIDITFMAQAGHLVGLKAPKEIDPVYEKWSMSQIPIKVPYVYKVNPGKNNLLSDIRKEVKTGGYDFIINAGDPDQEGELLIRLVLEYIGNKLPVKRFWSNDLTEGAVVQALHNLKNDSQYDGLYYAALTRQHEDYDFGMNLTEAISLKSNTLYKLGRVKAGIIRILVDRELAIENFKPHTDYKKAFIYNDNLEFVCNDEVFSSIEDLRKGFTIPTSATVTDYKCERKQQKAPKLFKLSTIQTAAHSQYNFSGSRTLSTIQNLYEKKYVSYPRTDCEYISSATDVSSILRTVCKVIDLPEDLETREINDVMHDTTYANDKAIASEGHTGLIPTGQMPNLSSLTDDERKIYDLICRRFLAIFAVPKSYDSYKITAKANDDTYVFSGVNDIYAGFEIVLNPNYKKKEINVPNMKVNDVLSPIEFREKEIVAKPPARFNDGSIIKALDNPDDYKDENGKKVKYKLGTPATRATIIDDCATCGYFEKKKGQYFATDKAKLVIKNFGDLPIFNVTTSAEWETLLEKIRNNELDYNEVVDSMTKGLYESLDSIKNREVEKVANSDANTSSAIGTCPLCGGSIFENKKAYACSNWNKDPKCNFVIWKEFTGSKISKTDVKKLVEGKTIKKNLKSKAGKEWTQNIKYNASTNKIDFVK</sequence>
<dbReference type="PANTHER" id="PTHR11390">
    <property type="entry name" value="PROKARYOTIC DNA TOPOISOMERASE"/>
    <property type="match status" value="1"/>
</dbReference>
<comment type="caution">
    <text evidence="13">The sequence shown here is derived from an EMBL/GenBank/DDBJ whole genome shotgun (WGS) entry which is preliminary data.</text>
</comment>
<organism evidence="13 14">
    <name type="scientific">Agathobacter rectalis</name>
    <dbReference type="NCBI Taxonomy" id="39491"/>
    <lineage>
        <taxon>Bacteria</taxon>
        <taxon>Bacillati</taxon>
        <taxon>Bacillota</taxon>
        <taxon>Clostridia</taxon>
        <taxon>Lachnospirales</taxon>
        <taxon>Lachnospiraceae</taxon>
        <taxon>Agathobacter</taxon>
    </lineage>
</organism>
<reference evidence="13 14" key="1">
    <citation type="submission" date="2018-08" db="EMBL/GenBank/DDBJ databases">
        <title>A genome reference for cultivated species of the human gut microbiota.</title>
        <authorList>
            <person name="Zou Y."/>
            <person name="Xue W."/>
            <person name="Luo G."/>
        </authorList>
    </citation>
    <scope>NUCLEOTIDE SEQUENCE [LARGE SCALE GENOMIC DNA]</scope>
    <source>
        <strain evidence="13 14">OM07-13</strain>
    </source>
</reference>
<dbReference type="Gene3D" id="1.10.460.10">
    <property type="entry name" value="Topoisomerase I, domain 2"/>
    <property type="match status" value="1"/>
</dbReference>
<dbReference type="InterPro" id="IPR013826">
    <property type="entry name" value="Topo_IA_cen_sub3"/>
</dbReference>
<dbReference type="AlphaFoldDB" id="A0A3E4YLY3"/>
<evidence type="ECO:0000256" key="10">
    <source>
        <dbReference type="ARBA" id="ARBA00032877"/>
    </source>
</evidence>
<dbReference type="Pfam" id="PF01751">
    <property type="entry name" value="Toprim"/>
    <property type="match status" value="1"/>
</dbReference>
<dbReference type="PRINTS" id="PR00417">
    <property type="entry name" value="PRTPISMRASEI"/>
</dbReference>
<evidence type="ECO:0000256" key="9">
    <source>
        <dbReference type="ARBA" id="ARBA00032235"/>
    </source>
</evidence>
<evidence type="ECO:0000256" key="3">
    <source>
        <dbReference type="ARBA" id="ARBA00012891"/>
    </source>
</evidence>
<keyword evidence="4" id="KW-0799">Topoisomerase</keyword>
<dbReference type="GO" id="GO:0006310">
    <property type="term" value="P:DNA recombination"/>
    <property type="evidence" value="ECO:0007669"/>
    <property type="project" value="TreeGrafter"/>
</dbReference>
<dbReference type="GO" id="GO:0003677">
    <property type="term" value="F:DNA binding"/>
    <property type="evidence" value="ECO:0007669"/>
    <property type="project" value="UniProtKB-KW"/>
</dbReference>
<dbReference type="Proteomes" id="UP000260758">
    <property type="component" value="Unassembled WGS sequence"/>
</dbReference>
<dbReference type="InterPro" id="IPR013824">
    <property type="entry name" value="Topo_IA_cen_sub1"/>
</dbReference>
<evidence type="ECO:0000256" key="5">
    <source>
        <dbReference type="ARBA" id="ARBA00023125"/>
    </source>
</evidence>
<comment type="similarity">
    <text evidence="2">Belongs to the type IA topoisomerase family.</text>
</comment>
<dbReference type="EMBL" id="QSTP01000001">
    <property type="protein sequence ID" value="RGM75304.1"/>
    <property type="molecule type" value="Genomic_DNA"/>
</dbReference>
<dbReference type="RefSeq" id="WP_117718062.1">
    <property type="nucleotide sequence ID" value="NZ_QSTP01000001.1"/>
</dbReference>
<dbReference type="GO" id="GO:0006265">
    <property type="term" value="P:DNA topological change"/>
    <property type="evidence" value="ECO:0007669"/>
    <property type="project" value="InterPro"/>
</dbReference>
<evidence type="ECO:0000313" key="13">
    <source>
        <dbReference type="EMBL" id="RGM75304.1"/>
    </source>
</evidence>
<dbReference type="SUPFAM" id="SSF56712">
    <property type="entry name" value="Prokaryotic type I DNA topoisomerase"/>
    <property type="match status" value="1"/>
</dbReference>
<evidence type="ECO:0000256" key="7">
    <source>
        <dbReference type="ARBA" id="ARBA00030003"/>
    </source>
</evidence>
<feature type="domain" description="Topo IA-type catalytic" evidence="12">
    <location>
        <begin position="147"/>
        <end position="570"/>
    </location>
</feature>